<name>L1NHN0_9BACT</name>
<dbReference type="OrthoDB" id="1082990at2"/>
<keyword evidence="2" id="KW-1185">Reference proteome</keyword>
<dbReference type="Proteomes" id="UP000010433">
    <property type="component" value="Unassembled WGS sequence"/>
</dbReference>
<sequence length="154" mass="18021">MDIDTTKTIIDANSLSDKEWEEAITDVNTIIINGKKEPFKEYISTCVNAIFPLPSYLGYKVFIIFFEYGDSEYWEMCISDKGIIDAKSQTMVVRYTWDDLGAENENNADYSTIDFQIYPNYIICLKGKERKKGKIKERIRYYHITSKGKFEELK</sequence>
<evidence type="ECO:0000313" key="1">
    <source>
        <dbReference type="EMBL" id="EKY02883.1"/>
    </source>
</evidence>
<dbReference type="EMBL" id="AMEP01000044">
    <property type="protein sequence ID" value="EKY02883.1"/>
    <property type="molecule type" value="Genomic_DNA"/>
</dbReference>
<protein>
    <submittedName>
        <fullName evidence="1">Uncharacterized protein</fullName>
    </submittedName>
</protein>
<comment type="caution">
    <text evidence="1">The sequence shown here is derived from an EMBL/GenBank/DDBJ whole genome shotgun (WGS) entry which is preliminary data.</text>
</comment>
<gene>
    <name evidence="1" type="ORF">HMPREF9151_00590</name>
</gene>
<organism evidence="1 2">
    <name type="scientific">Hoylesella saccharolytica F0055</name>
    <dbReference type="NCBI Taxonomy" id="1127699"/>
    <lineage>
        <taxon>Bacteria</taxon>
        <taxon>Pseudomonadati</taxon>
        <taxon>Bacteroidota</taxon>
        <taxon>Bacteroidia</taxon>
        <taxon>Bacteroidales</taxon>
        <taxon>Prevotellaceae</taxon>
        <taxon>Hoylesella</taxon>
    </lineage>
</organism>
<accession>L1NHN0</accession>
<dbReference type="PATRIC" id="fig|1127699.3.peg.540"/>
<reference evidence="1 2" key="1">
    <citation type="submission" date="2012-05" db="EMBL/GenBank/DDBJ databases">
        <authorList>
            <person name="Weinstock G."/>
            <person name="Sodergren E."/>
            <person name="Lobos E.A."/>
            <person name="Fulton L."/>
            <person name="Fulton R."/>
            <person name="Courtney L."/>
            <person name="Fronick C."/>
            <person name="O'Laughlin M."/>
            <person name="Godfrey J."/>
            <person name="Wilson R.M."/>
            <person name="Miner T."/>
            <person name="Farmer C."/>
            <person name="Delehaunty K."/>
            <person name="Cordes M."/>
            <person name="Minx P."/>
            <person name="Tomlinson C."/>
            <person name="Chen J."/>
            <person name="Wollam A."/>
            <person name="Pepin K.H."/>
            <person name="Bhonagiri V."/>
            <person name="Zhang X."/>
            <person name="Suruliraj S."/>
            <person name="Warren W."/>
            <person name="Mitreva M."/>
            <person name="Mardis E.R."/>
            <person name="Wilson R.K."/>
        </authorList>
    </citation>
    <scope>NUCLEOTIDE SEQUENCE [LARGE SCALE GENOMIC DNA]</scope>
    <source>
        <strain evidence="1 2">F0055</strain>
    </source>
</reference>
<dbReference type="AlphaFoldDB" id="L1NHN0"/>
<dbReference type="RefSeq" id="WP_009161759.1">
    <property type="nucleotide sequence ID" value="NZ_KB290974.1"/>
</dbReference>
<evidence type="ECO:0000313" key="2">
    <source>
        <dbReference type="Proteomes" id="UP000010433"/>
    </source>
</evidence>
<dbReference type="HOGENOM" id="CLU_1702684_0_0_10"/>
<proteinExistence type="predicted"/>